<sequence>MLDPDANSPSPAHTAGFFSSLAAPEPLTLPYGVEGARPLWVQSIMLPSGFLSIYDNFRCVIESRDCLAEPEILKSRYRMKISHVSSISTLMTTLKQG</sequence>
<organism evidence="1 2">
    <name type="scientific">Zophobas morio</name>
    <dbReference type="NCBI Taxonomy" id="2755281"/>
    <lineage>
        <taxon>Eukaryota</taxon>
        <taxon>Metazoa</taxon>
        <taxon>Ecdysozoa</taxon>
        <taxon>Arthropoda</taxon>
        <taxon>Hexapoda</taxon>
        <taxon>Insecta</taxon>
        <taxon>Pterygota</taxon>
        <taxon>Neoptera</taxon>
        <taxon>Endopterygota</taxon>
        <taxon>Coleoptera</taxon>
        <taxon>Polyphaga</taxon>
        <taxon>Cucujiformia</taxon>
        <taxon>Tenebrionidae</taxon>
        <taxon>Zophobas</taxon>
    </lineage>
</organism>
<gene>
    <name evidence="1" type="ORF">Zmor_023486</name>
</gene>
<reference evidence="1" key="1">
    <citation type="journal article" date="2023" name="G3 (Bethesda)">
        <title>Whole genome assemblies of Zophobas morio and Tenebrio molitor.</title>
        <authorList>
            <person name="Kaur S."/>
            <person name="Stinson S.A."/>
            <person name="diCenzo G.C."/>
        </authorList>
    </citation>
    <scope>NUCLEOTIDE SEQUENCE</scope>
    <source>
        <strain evidence="1">QUZm001</strain>
    </source>
</reference>
<keyword evidence="2" id="KW-1185">Reference proteome</keyword>
<dbReference type="EMBL" id="JALNTZ010000007">
    <property type="protein sequence ID" value="KAJ3645863.1"/>
    <property type="molecule type" value="Genomic_DNA"/>
</dbReference>
<evidence type="ECO:0000313" key="1">
    <source>
        <dbReference type="EMBL" id="KAJ3645863.1"/>
    </source>
</evidence>
<proteinExistence type="predicted"/>
<protein>
    <submittedName>
        <fullName evidence="1">Uncharacterized protein</fullName>
    </submittedName>
</protein>
<name>A0AA38M7D5_9CUCU</name>
<accession>A0AA38M7D5</accession>
<dbReference type="AlphaFoldDB" id="A0AA38M7D5"/>
<evidence type="ECO:0000313" key="2">
    <source>
        <dbReference type="Proteomes" id="UP001168821"/>
    </source>
</evidence>
<comment type="caution">
    <text evidence="1">The sequence shown here is derived from an EMBL/GenBank/DDBJ whole genome shotgun (WGS) entry which is preliminary data.</text>
</comment>
<dbReference type="Proteomes" id="UP001168821">
    <property type="component" value="Unassembled WGS sequence"/>
</dbReference>